<evidence type="ECO:0000256" key="4">
    <source>
        <dbReference type="ARBA" id="ARBA00023002"/>
    </source>
</evidence>
<reference evidence="7" key="1">
    <citation type="submission" date="2023-07" db="EMBL/GenBank/DDBJ databases">
        <title>A chromosome-level genome assembly of Lolium multiflorum.</title>
        <authorList>
            <person name="Chen Y."/>
            <person name="Copetti D."/>
            <person name="Kolliker R."/>
            <person name="Studer B."/>
        </authorList>
    </citation>
    <scope>NUCLEOTIDE SEQUENCE</scope>
    <source>
        <strain evidence="7">02402/16</strain>
        <tissue evidence="7">Leaf</tissue>
    </source>
</reference>
<gene>
    <name evidence="7" type="ORF">QYE76_012199</name>
</gene>
<dbReference type="Proteomes" id="UP001231189">
    <property type="component" value="Unassembled WGS sequence"/>
</dbReference>
<keyword evidence="8" id="KW-1185">Reference proteome</keyword>
<feature type="region of interest" description="Disordered" evidence="6">
    <location>
        <begin position="220"/>
        <end position="261"/>
    </location>
</feature>
<protein>
    <recommendedName>
        <fullName evidence="5">beta-carotene 3-hydroxylase</fullName>
        <ecNumber evidence="5">1.14.15.24</ecNumber>
    </recommendedName>
</protein>
<dbReference type="GO" id="GO:0031969">
    <property type="term" value="C:chloroplast membrane"/>
    <property type="evidence" value="ECO:0007669"/>
    <property type="project" value="UniProtKB-SubCell"/>
</dbReference>
<dbReference type="AlphaFoldDB" id="A0AAD8U0K0"/>
<accession>A0AAD8U0K0</accession>
<organism evidence="7 8">
    <name type="scientific">Lolium multiflorum</name>
    <name type="common">Italian ryegrass</name>
    <name type="synonym">Lolium perenne subsp. multiflorum</name>
    <dbReference type="NCBI Taxonomy" id="4521"/>
    <lineage>
        <taxon>Eukaryota</taxon>
        <taxon>Viridiplantae</taxon>
        <taxon>Streptophyta</taxon>
        <taxon>Embryophyta</taxon>
        <taxon>Tracheophyta</taxon>
        <taxon>Spermatophyta</taxon>
        <taxon>Magnoliopsida</taxon>
        <taxon>Liliopsida</taxon>
        <taxon>Poales</taxon>
        <taxon>Poaceae</taxon>
        <taxon>BOP clade</taxon>
        <taxon>Pooideae</taxon>
        <taxon>Poodae</taxon>
        <taxon>Poeae</taxon>
        <taxon>Poeae Chloroplast Group 2 (Poeae type)</taxon>
        <taxon>Loliodinae</taxon>
        <taxon>Loliinae</taxon>
        <taxon>Lolium</taxon>
    </lineage>
</organism>
<dbReference type="PROSITE" id="PS51257">
    <property type="entry name" value="PROKAR_LIPOPROTEIN"/>
    <property type="match status" value="1"/>
</dbReference>
<keyword evidence="3" id="KW-0125">Carotenoid biosynthesis</keyword>
<evidence type="ECO:0000313" key="7">
    <source>
        <dbReference type="EMBL" id="KAK1695502.1"/>
    </source>
</evidence>
<dbReference type="EC" id="1.14.15.24" evidence="5"/>
<evidence type="ECO:0000256" key="3">
    <source>
        <dbReference type="ARBA" id="ARBA00022746"/>
    </source>
</evidence>
<comment type="caution">
    <text evidence="7">The sequence shown here is derived from an EMBL/GenBank/DDBJ whole genome shotgun (WGS) entry which is preliminary data.</text>
</comment>
<proteinExistence type="inferred from homology"/>
<comment type="subcellular location">
    <subcellularLocation>
        <location evidence="1">Plastid</location>
        <location evidence="1">Chloroplast membrane</location>
        <topology evidence="1">Multi-pass membrane protein</topology>
    </subcellularLocation>
</comment>
<sequence length="261" mass="27745">MAVVKLLAAIPSRHLPHPRLAFVLLSLSACPAPASRFRARPARGFRRRVGGRTDEPTAAAQTAVPARKVRNESERRRYLVAAMMSSLRITSMPPPPCTTASPGKWKGGEIPAKIFGTFALSAGAGVSTPDARTSKICGDGSRRSGWSCECGRAVGSPRAESQYRPRDGPFQRIDVFAIVNAVPAISLLAFVFFNSGLPMAELPPALASSPCYGVRSPSCPLSPDRQTFTSDKKRQASRKAVARGRQGGSGKAAMEQANKVG</sequence>
<dbReference type="GO" id="GO:0010291">
    <property type="term" value="F:beta-carotene 3-hydroxylase activity"/>
    <property type="evidence" value="ECO:0007669"/>
    <property type="project" value="UniProtKB-EC"/>
</dbReference>
<dbReference type="InterPro" id="IPR045019">
    <property type="entry name" value="BETA-OHASE-like"/>
</dbReference>
<dbReference type="GO" id="GO:0016119">
    <property type="term" value="P:carotene metabolic process"/>
    <property type="evidence" value="ECO:0007669"/>
    <property type="project" value="TreeGrafter"/>
</dbReference>
<dbReference type="PANTHER" id="PTHR31899">
    <property type="entry name" value="BETA-CAROTENE 3-HYDROXYLASE 1, CHLOROPLASTIC"/>
    <property type="match status" value="1"/>
</dbReference>
<evidence type="ECO:0000256" key="2">
    <source>
        <dbReference type="ARBA" id="ARBA00009324"/>
    </source>
</evidence>
<evidence type="ECO:0000256" key="1">
    <source>
        <dbReference type="ARBA" id="ARBA00004508"/>
    </source>
</evidence>
<evidence type="ECO:0000256" key="6">
    <source>
        <dbReference type="SAM" id="MobiDB-lite"/>
    </source>
</evidence>
<comment type="similarity">
    <text evidence="2">Belongs to the sterol desaturase family.</text>
</comment>
<evidence type="ECO:0000256" key="5">
    <source>
        <dbReference type="ARBA" id="ARBA00026097"/>
    </source>
</evidence>
<evidence type="ECO:0000313" key="8">
    <source>
        <dbReference type="Proteomes" id="UP001231189"/>
    </source>
</evidence>
<dbReference type="GO" id="GO:0016123">
    <property type="term" value="P:xanthophyll biosynthetic process"/>
    <property type="evidence" value="ECO:0007669"/>
    <property type="project" value="TreeGrafter"/>
</dbReference>
<keyword evidence="4" id="KW-0560">Oxidoreductase</keyword>
<dbReference type="EMBL" id="JAUUTY010000001">
    <property type="protein sequence ID" value="KAK1695502.1"/>
    <property type="molecule type" value="Genomic_DNA"/>
</dbReference>
<name>A0AAD8U0K0_LOLMU</name>
<dbReference type="PANTHER" id="PTHR31899:SF9">
    <property type="entry name" value="BETA-CAROTENE 3-HYDROXYLASE 1, CHLOROPLASTIC"/>
    <property type="match status" value="1"/>
</dbReference>